<evidence type="ECO:0000313" key="2">
    <source>
        <dbReference type="Proteomes" id="UP001341840"/>
    </source>
</evidence>
<comment type="caution">
    <text evidence="1">The sequence shown here is derived from an EMBL/GenBank/DDBJ whole genome shotgun (WGS) entry which is preliminary data.</text>
</comment>
<name>A0ABU6XTD6_9FABA</name>
<keyword evidence="2" id="KW-1185">Reference proteome</keyword>
<reference evidence="1 2" key="1">
    <citation type="journal article" date="2023" name="Plants (Basel)">
        <title>Bridging the Gap: Combining Genomics and Transcriptomics Approaches to Understand Stylosanthes scabra, an Orphan Legume from the Brazilian Caatinga.</title>
        <authorList>
            <person name="Ferreira-Neto J.R.C."/>
            <person name="da Silva M.D."/>
            <person name="Binneck E."/>
            <person name="de Melo N.F."/>
            <person name="da Silva R.H."/>
            <person name="de Melo A.L.T.M."/>
            <person name="Pandolfi V."/>
            <person name="Bustamante F.O."/>
            <person name="Brasileiro-Vidal A.C."/>
            <person name="Benko-Iseppon A.M."/>
        </authorList>
    </citation>
    <scope>NUCLEOTIDE SEQUENCE [LARGE SCALE GENOMIC DNA]</scope>
    <source>
        <tissue evidence="1">Leaves</tissue>
    </source>
</reference>
<feature type="non-terminal residue" evidence="1">
    <location>
        <position position="1"/>
    </location>
</feature>
<sequence>ETSPASKISSGFKSERIPNPGDFLSSVSNRVLFFCKATIMSSNTSIHELASKFGLASRFSGRSWAELAAFGAS</sequence>
<dbReference type="Proteomes" id="UP001341840">
    <property type="component" value="Unassembled WGS sequence"/>
</dbReference>
<accession>A0ABU6XTD6</accession>
<evidence type="ECO:0000313" key="1">
    <source>
        <dbReference type="EMBL" id="MED6200977.1"/>
    </source>
</evidence>
<proteinExistence type="predicted"/>
<gene>
    <name evidence="1" type="ORF">PIB30_090481</name>
</gene>
<organism evidence="1 2">
    <name type="scientific">Stylosanthes scabra</name>
    <dbReference type="NCBI Taxonomy" id="79078"/>
    <lineage>
        <taxon>Eukaryota</taxon>
        <taxon>Viridiplantae</taxon>
        <taxon>Streptophyta</taxon>
        <taxon>Embryophyta</taxon>
        <taxon>Tracheophyta</taxon>
        <taxon>Spermatophyta</taxon>
        <taxon>Magnoliopsida</taxon>
        <taxon>eudicotyledons</taxon>
        <taxon>Gunneridae</taxon>
        <taxon>Pentapetalae</taxon>
        <taxon>rosids</taxon>
        <taxon>fabids</taxon>
        <taxon>Fabales</taxon>
        <taxon>Fabaceae</taxon>
        <taxon>Papilionoideae</taxon>
        <taxon>50 kb inversion clade</taxon>
        <taxon>dalbergioids sensu lato</taxon>
        <taxon>Dalbergieae</taxon>
        <taxon>Pterocarpus clade</taxon>
        <taxon>Stylosanthes</taxon>
    </lineage>
</organism>
<dbReference type="EMBL" id="JASCZI010213199">
    <property type="protein sequence ID" value="MED6200977.1"/>
    <property type="molecule type" value="Genomic_DNA"/>
</dbReference>
<protein>
    <submittedName>
        <fullName evidence="1">Uncharacterized protein</fullName>
    </submittedName>
</protein>